<keyword evidence="1 3" id="KW-0853">WD repeat</keyword>
<dbReference type="GO" id="GO:0005737">
    <property type="term" value="C:cytoplasm"/>
    <property type="evidence" value="ECO:0007669"/>
    <property type="project" value="TreeGrafter"/>
</dbReference>
<proteinExistence type="predicted"/>
<dbReference type="SMART" id="SM00320">
    <property type="entry name" value="WD40"/>
    <property type="match status" value="3"/>
</dbReference>
<dbReference type="Proteomes" id="UP000737018">
    <property type="component" value="Unassembled WGS sequence"/>
</dbReference>
<dbReference type="Gene3D" id="2.130.10.10">
    <property type="entry name" value="YVTN repeat-like/Quinoprotein amine dehydrogenase"/>
    <property type="match status" value="2"/>
</dbReference>
<dbReference type="SUPFAM" id="SSF50978">
    <property type="entry name" value="WD40 repeat-like"/>
    <property type="match status" value="1"/>
</dbReference>
<dbReference type="OrthoDB" id="4869960at2759"/>
<reference evidence="4" key="1">
    <citation type="submission" date="2020-03" db="EMBL/GenBank/DDBJ databases">
        <title>Castanea mollissima Vanexum genome sequencing.</title>
        <authorList>
            <person name="Staton M."/>
        </authorList>
    </citation>
    <scope>NUCLEOTIDE SEQUENCE</scope>
    <source>
        <tissue evidence="4">Leaf</tissue>
    </source>
</reference>
<organism evidence="4 5">
    <name type="scientific">Castanea mollissima</name>
    <name type="common">Chinese chestnut</name>
    <dbReference type="NCBI Taxonomy" id="60419"/>
    <lineage>
        <taxon>Eukaryota</taxon>
        <taxon>Viridiplantae</taxon>
        <taxon>Streptophyta</taxon>
        <taxon>Embryophyta</taxon>
        <taxon>Tracheophyta</taxon>
        <taxon>Spermatophyta</taxon>
        <taxon>Magnoliopsida</taxon>
        <taxon>eudicotyledons</taxon>
        <taxon>Gunneridae</taxon>
        <taxon>Pentapetalae</taxon>
        <taxon>rosids</taxon>
        <taxon>fabids</taxon>
        <taxon>Fagales</taxon>
        <taxon>Fagaceae</taxon>
        <taxon>Castanea</taxon>
    </lineage>
</organism>
<sequence length="432" mass="48760">MAVRETIEVGLRWIVGNGRSVKIWCDKWLPSTESFRVTSPQRLCAELERVDQLIDSESGMWKADLIRKTFLPFDAEKILSIPLRPRLLEDTEVLVKQINLYVKLSGHEGCVNDVDFNSTGDLLVSGSDDKQVIFWNWETKTKQFSYPSGHLDNKFQTRIIPFTDDQKIVTSSSDGQKILFILSILSTVLPENYKNSSTFHPNSLGKAWPDSFVRHFDLRSRSATKLFCCSSLTENSKRPPKNIRLNAIVIDPGNPNYIAVGGSDEYACVYDLRKCQLNASSNLDRPVNTLRPTTFTSQGCLTLIQSHRLTWAIEIRRQSSDRHVVNHLAPHPHIPILATCGIEKNVKLWAPMASDAPPMPANAEQLLSLASFTHPQVFSFYCFDDKQRHTLKGDTAELILRVMKKMSDMDCQMVIHLCGEGFIGNSTECNVG</sequence>
<protein>
    <submittedName>
        <fullName evidence="4">Uncharacterized protein</fullName>
    </submittedName>
</protein>
<accession>A0A8J4VTB6</accession>
<comment type="caution">
    <text evidence="4">The sequence shown here is derived from an EMBL/GenBank/DDBJ whole genome shotgun (WGS) entry which is preliminary data.</text>
</comment>
<gene>
    <name evidence="4" type="ORF">CMV_014994</name>
</gene>
<dbReference type="PANTHER" id="PTHR15574:SF65">
    <property type="entry name" value="TRANSDUCIN_WD40 REPEAT-LIKE SUPERFAMILY PROTEIN"/>
    <property type="match status" value="1"/>
</dbReference>
<dbReference type="PROSITE" id="PS50082">
    <property type="entry name" value="WD_REPEATS_2"/>
    <property type="match status" value="1"/>
</dbReference>
<dbReference type="InterPro" id="IPR001680">
    <property type="entry name" value="WD40_rpt"/>
</dbReference>
<dbReference type="PANTHER" id="PTHR15574">
    <property type="entry name" value="WD REPEAT DOMAIN-CONTAINING FAMILY"/>
    <property type="match status" value="1"/>
</dbReference>
<dbReference type="PROSITE" id="PS50294">
    <property type="entry name" value="WD_REPEATS_REGION"/>
    <property type="match status" value="1"/>
</dbReference>
<evidence type="ECO:0000256" key="1">
    <source>
        <dbReference type="ARBA" id="ARBA00022574"/>
    </source>
</evidence>
<keyword evidence="2" id="KW-0677">Repeat</keyword>
<evidence type="ECO:0000313" key="4">
    <source>
        <dbReference type="EMBL" id="KAF3960284.1"/>
    </source>
</evidence>
<dbReference type="InterPro" id="IPR015943">
    <property type="entry name" value="WD40/YVTN_repeat-like_dom_sf"/>
</dbReference>
<dbReference type="InterPro" id="IPR036322">
    <property type="entry name" value="WD40_repeat_dom_sf"/>
</dbReference>
<name>A0A8J4VTB6_9ROSI</name>
<evidence type="ECO:0000313" key="5">
    <source>
        <dbReference type="Proteomes" id="UP000737018"/>
    </source>
</evidence>
<evidence type="ECO:0000256" key="3">
    <source>
        <dbReference type="PROSITE-ProRule" id="PRU00221"/>
    </source>
</evidence>
<dbReference type="AlphaFoldDB" id="A0A8J4VTB6"/>
<dbReference type="EMBL" id="JRKL02002139">
    <property type="protein sequence ID" value="KAF3960284.1"/>
    <property type="molecule type" value="Genomic_DNA"/>
</dbReference>
<dbReference type="Pfam" id="PF00400">
    <property type="entry name" value="WD40"/>
    <property type="match status" value="1"/>
</dbReference>
<keyword evidence="5" id="KW-1185">Reference proteome</keyword>
<evidence type="ECO:0000256" key="2">
    <source>
        <dbReference type="ARBA" id="ARBA00022737"/>
    </source>
</evidence>
<dbReference type="GO" id="GO:0080008">
    <property type="term" value="C:Cul4-RING E3 ubiquitin ligase complex"/>
    <property type="evidence" value="ECO:0007669"/>
    <property type="project" value="TreeGrafter"/>
</dbReference>
<feature type="repeat" description="WD" evidence="3">
    <location>
        <begin position="104"/>
        <end position="145"/>
    </location>
</feature>
<dbReference type="InterPro" id="IPR045151">
    <property type="entry name" value="DCAF8"/>
</dbReference>